<reference evidence="2" key="1">
    <citation type="submission" date="2025-08" db="UniProtKB">
        <authorList>
            <consortium name="Ensembl"/>
        </authorList>
    </citation>
    <scope>IDENTIFICATION</scope>
</reference>
<feature type="compositionally biased region" description="Low complexity" evidence="1">
    <location>
        <begin position="147"/>
        <end position="167"/>
    </location>
</feature>
<dbReference type="Ensembl" id="ENSCPRT00005018357.1">
    <property type="protein sequence ID" value="ENSCPRP00005015661.1"/>
    <property type="gene ID" value="ENSCPRG00005010963.1"/>
</dbReference>
<evidence type="ECO:0000313" key="2">
    <source>
        <dbReference type="Ensembl" id="ENSCPRP00005015661.1"/>
    </source>
</evidence>
<accession>A0A7M4EYV1</accession>
<feature type="region of interest" description="Disordered" evidence="1">
    <location>
        <begin position="19"/>
        <end position="47"/>
    </location>
</feature>
<feature type="compositionally biased region" description="Pro residues" evidence="1">
    <location>
        <begin position="131"/>
        <end position="140"/>
    </location>
</feature>
<keyword evidence="3" id="KW-1185">Reference proteome</keyword>
<reference evidence="2" key="2">
    <citation type="submission" date="2025-09" db="UniProtKB">
        <authorList>
            <consortium name="Ensembl"/>
        </authorList>
    </citation>
    <scope>IDENTIFICATION</scope>
</reference>
<name>A0A7M4EYV1_CROPO</name>
<dbReference type="GeneTree" id="ENSGT00990000211675"/>
<protein>
    <submittedName>
        <fullName evidence="2">Uncharacterized protein</fullName>
    </submittedName>
</protein>
<organism evidence="2 3">
    <name type="scientific">Crocodylus porosus</name>
    <name type="common">Saltwater crocodile</name>
    <name type="synonym">Estuarine crocodile</name>
    <dbReference type="NCBI Taxonomy" id="8502"/>
    <lineage>
        <taxon>Eukaryota</taxon>
        <taxon>Metazoa</taxon>
        <taxon>Chordata</taxon>
        <taxon>Craniata</taxon>
        <taxon>Vertebrata</taxon>
        <taxon>Euteleostomi</taxon>
        <taxon>Archelosauria</taxon>
        <taxon>Archosauria</taxon>
        <taxon>Crocodylia</taxon>
        <taxon>Longirostres</taxon>
        <taxon>Crocodylidae</taxon>
        <taxon>Crocodylus</taxon>
    </lineage>
</organism>
<feature type="region of interest" description="Disordered" evidence="1">
    <location>
        <begin position="127"/>
        <end position="179"/>
    </location>
</feature>
<dbReference type="Proteomes" id="UP000594220">
    <property type="component" value="Unplaced"/>
</dbReference>
<evidence type="ECO:0000313" key="3">
    <source>
        <dbReference type="Proteomes" id="UP000594220"/>
    </source>
</evidence>
<sequence length="179" mass="19855">MRRSSQSWEQPLSLRLRHSLMKQLSSSEPSAQSARPSHSSASGTQVPILHRKNESLHLLSWVPSSEPSPQSSAPSHTHSLEMQRWFLHSNCSHLPEIKDPLPPTSHDAPCCPNSRHCKGPPSPFHNALLHLPPPRRPPCPSHNAQRSSLQWVSSSPFSQSSSLSQVQDMGMQRPLGQAK</sequence>
<feature type="compositionally biased region" description="Polar residues" evidence="1">
    <location>
        <begin position="22"/>
        <end position="45"/>
    </location>
</feature>
<dbReference type="AlphaFoldDB" id="A0A7M4EYV1"/>
<evidence type="ECO:0000256" key="1">
    <source>
        <dbReference type="SAM" id="MobiDB-lite"/>
    </source>
</evidence>
<proteinExistence type="predicted"/>